<name>A0A1H9IEJ2_9LACT</name>
<evidence type="ECO:0000313" key="2">
    <source>
        <dbReference type="EMBL" id="SEQ73020.1"/>
    </source>
</evidence>
<gene>
    <name evidence="2" type="ORF">SAMN05421767_10563</name>
</gene>
<dbReference type="Proteomes" id="UP000198556">
    <property type="component" value="Unassembled WGS sequence"/>
</dbReference>
<feature type="transmembrane region" description="Helical" evidence="1">
    <location>
        <begin position="95"/>
        <end position="113"/>
    </location>
</feature>
<accession>A0A1H9IEJ2</accession>
<proteinExistence type="predicted"/>
<feature type="transmembrane region" description="Helical" evidence="1">
    <location>
        <begin position="199"/>
        <end position="218"/>
    </location>
</feature>
<reference evidence="2 3" key="1">
    <citation type="submission" date="2016-10" db="EMBL/GenBank/DDBJ databases">
        <authorList>
            <person name="de Groot N.N."/>
        </authorList>
    </citation>
    <scope>NUCLEOTIDE SEQUENCE [LARGE SCALE GENOMIC DNA]</scope>
    <source>
        <strain evidence="2 3">DSM 15827</strain>
    </source>
</reference>
<feature type="transmembrane region" description="Helical" evidence="1">
    <location>
        <begin position="119"/>
        <end position="137"/>
    </location>
</feature>
<feature type="transmembrane region" description="Helical" evidence="1">
    <location>
        <begin position="63"/>
        <end position="83"/>
    </location>
</feature>
<feature type="transmembrane region" description="Helical" evidence="1">
    <location>
        <begin position="12"/>
        <end position="38"/>
    </location>
</feature>
<dbReference type="AlphaFoldDB" id="A0A1H9IEJ2"/>
<dbReference type="PANTHER" id="PTHR37314">
    <property type="entry name" value="SLR0142 PROTEIN"/>
    <property type="match status" value="1"/>
</dbReference>
<keyword evidence="1" id="KW-0812">Transmembrane</keyword>
<evidence type="ECO:0000313" key="3">
    <source>
        <dbReference type="Proteomes" id="UP000198556"/>
    </source>
</evidence>
<dbReference type="PANTHER" id="PTHR37314:SF4">
    <property type="entry name" value="UPF0700 TRANSMEMBRANE PROTEIN YOAK"/>
    <property type="match status" value="1"/>
</dbReference>
<keyword evidence="1" id="KW-0472">Membrane</keyword>
<protein>
    <submittedName>
        <fullName evidence="2">Uncharacterized membrane protein YoaK, UPF0700 family</fullName>
    </submittedName>
</protein>
<dbReference type="InterPro" id="IPR010699">
    <property type="entry name" value="DUF1275"/>
</dbReference>
<evidence type="ECO:0000256" key="1">
    <source>
        <dbReference type="SAM" id="Phobius"/>
    </source>
</evidence>
<dbReference type="OrthoDB" id="270162at2"/>
<dbReference type="EMBL" id="FOGF01000005">
    <property type="protein sequence ID" value="SEQ73020.1"/>
    <property type="molecule type" value="Genomic_DNA"/>
</dbReference>
<dbReference type="RefSeq" id="WP_089746042.1">
    <property type="nucleotide sequence ID" value="NZ_FOGF01000005.1"/>
</dbReference>
<sequence>MSRKKVAIKEHRVWLTLWIYLLSLVSGYINVATIVSFATPVTHVTGTITKTSIQAFHGNWRGFFFSMMVLASFFIGSAVSGMFFSDKRFGLKHRYGVLLMCYGAILFSVSTFFDLGRYITWLLAFIVGSQNGMFIFYRGTLVRTSHFTGYLTDAGFTLGMLLKGETHEYWKLIFYSINIIIFSLGGAFYLVTANMMGNRYLQCAAVMYMLIGLYYFIFRNIFFQPAHKEKFKA</sequence>
<organism evidence="2 3">
    <name type="scientific">Granulicatella balaenopterae</name>
    <dbReference type="NCBI Taxonomy" id="137733"/>
    <lineage>
        <taxon>Bacteria</taxon>
        <taxon>Bacillati</taxon>
        <taxon>Bacillota</taxon>
        <taxon>Bacilli</taxon>
        <taxon>Lactobacillales</taxon>
        <taxon>Carnobacteriaceae</taxon>
        <taxon>Granulicatella</taxon>
    </lineage>
</organism>
<dbReference type="STRING" id="137733.SAMN05421767_10563"/>
<keyword evidence="1" id="KW-1133">Transmembrane helix</keyword>
<keyword evidence="3" id="KW-1185">Reference proteome</keyword>
<feature type="transmembrane region" description="Helical" evidence="1">
    <location>
        <begin position="172"/>
        <end position="193"/>
    </location>
</feature>
<dbReference type="Pfam" id="PF06912">
    <property type="entry name" value="DUF1275"/>
    <property type="match status" value="1"/>
</dbReference>